<evidence type="ECO:0000313" key="2">
    <source>
        <dbReference type="EMBL" id="KAA9004229.1"/>
    </source>
</evidence>
<sequence>MEWQIDDYQQWDEAVWAEIRPIYEEAFPHGAKPERVLRAMLERRLASLAVGRLEGEAIGFALSGTVPLAEEASSLRLIDYLAVRSDLRSRGIGARLVEELERRDRRSGEAIGFLIEAEAGETPEDHSRNRFWERLSFVPTEYVHTYIWVPEPYRAYVRPLDPAQPVPRDGRALFQCIETFHKAAFMRYDKRE</sequence>
<dbReference type="EMBL" id="VYKK01000015">
    <property type="protein sequence ID" value="KAA9004229.1"/>
    <property type="molecule type" value="Genomic_DNA"/>
</dbReference>
<dbReference type="RefSeq" id="WP_150458582.1">
    <property type="nucleotide sequence ID" value="NZ_VYKK01000015.1"/>
</dbReference>
<proteinExistence type="predicted"/>
<reference evidence="2 3" key="1">
    <citation type="submission" date="2019-09" db="EMBL/GenBank/DDBJ databases">
        <title>Bacillus ochoae sp. nov., Paenibacillus whitsoniae sp. nov., Paenibacillus spiritus sp. nov. Isolated from the Mars Exploration Rover during spacecraft assembly.</title>
        <authorList>
            <person name="Seuylemezian A."/>
            <person name="Vaishampayan P."/>
        </authorList>
    </citation>
    <scope>NUCLEOTIDE SEQUENCE [LARGE SCALE GENOMIC DNA]</scope>
    <source>
        <strain evidence="2 3">MER_111</strain>
    </source>
</reference>
<keyword evidence="3" id="KW-1185">Reference proteome</keyword>
<dbReference type="CDD" id="cd04301">
    <property type="entry name" value="NAT_SF"/>
    <property type="match status" value="1"/>
</dbReference>
<dbReference type="AlphaFoldDB" id="A0A5J5G974"/>
<dbReference type="InterPro" id="IPR016181">
    <property type="entry name" value="Acyl_CoA_acyltransferase"/>
</dbReference>
<dbReference type="PROSITE" id="PS51186">
    <property type="entry name" value="GNAT"/>
    <property type="match status" value="1"/>
</dbReference>
<evidence type="ECO:0000259" key="1">
    <source>
        <dbReference type="PROSITE" id="PS51186"/>
    </source>
</evidence>
<dbReference type="SUPFAM" id="SSF55729">
    <property type="entry name" value="Acyl-CoA N-acyltransferases (Nat)"/>
    <property type="match status" value="1"/>
</dbReference>
<accession>A0A5J5G974</accession>
<dbReference type="Pfam" id="PF00583">
    <property type="entry name" value="Acetyltransf_1"/>
    <property type="match status" value="1"/>
</dbReference>
<dbReference type="Proteomes" id="UP000367750">
    <property type="component" value="Unassembled WGS sequence"/>
</dbReference>
<keyword evidence="2" id="KW-0808">Transferase</keyword>
<dbReference type="Gene3D" id="3.40.630.30">
    <property type="match status" value="1"/>
</dbReference>
<gene>
    <name evidence="2" type="ORF">F4V43_12620</name>
</gene>
<dbReference type="OrthoDB" id="2830399at2"/>
<dbReference type="GO" id="GO:0016747">
    <property type="term" value="F:acyltransferase activity, transferring groups other than amino-acyl groups"/>
    <property type="evidence" value="ECO:0007669"/>
    <property type="project" value="InterPro"/>
</dbReference>
<comment type="caution">
    <text evidence="2">The sequence shown here is derived from an EMBL/GenBank/DDBJ whole genome shotgun (WGS) entry which is preliminary data.</text>
</comment>
<protein>
    <submittedName>
        <fullName evidence="2">GNAT family N-acetyltransferase</fullName>
    </submittedName>
</protein>
<organism evidence="2 3">
    <name type="scientific">Paenibacillus spiritus</name>
    <dbReference type="NCBI Taxonomy" id="2496557"/>
    <lineage>
        <taxon>Bacteria</taxon>
        <taxon>Bacillati</taxon>
        <taxon>Bacillota</taxon>
        <taxon>Bacilli</taxon>
        <taxon>Bacillales</taxon>
        <taxon>Paenibacillaceae</taxon>
        <taxon>Paenibacillus</taxon>
    </lineage>
</organism>
<evidence type="ECO:0000313" key="3">
    <source>
        <dbReference type="Proteomes" id="UP000367750"/>
    </source>
</evidence>
<dbReference type="InterPro" id="IPR000182">
    <property type="entry name" value="GNAT_dom"/>
</dbReference>
<feature type="domain" description="N-acetyltransferase" evidence="1">
    <location>
        <begin position="6"/>
        <end position="156"/>
    </location>
</feature>
<name>A0A5J5G974_9BACL</name>